<evidence type="ECO:0000256" key="2">
    <source>
        <dbReference type="ARBA" id="ARBA00022723"/>
    </source>
</evidence>
<name>A0ABP8C9Q7_9ACTN</name>
<evidence type="ECO:0000256" key="3">
    <source>
        <dbReference type="ARBA" id="ARBA00023004"/>
    </source>
</evidence>
<protein>
    <submittedName>
        <fullName evidence="8">Non-heme iron oxygenase ferredoxin subunit</fullName>
    </submittedName>
</protein>
<keyword evidence="1" id="KW-0001">2Fe-2S</keyword>
<comment type="caution">
    <text evidence="8">The sequence shown here is derived from an EMBL/GenBank/DDBJ whole genome shotgun (WGS) entry which is preliminary data.</text>
</comment>
<gene>
    <name evidence="8" type="ORF">GCM10022254_45240</name>
</gene>
<keyword evidence="4" id="KW-0411">Iron-sulfur</keyword>
<dbReference type="PANTHER" id="PTHR21496:SF0">
    <property type="entry name" value="RIESKE DOMAIN-CONTAINING PROTEIN"/>
    <property type="match status" value="1"/>
</dbReference>
<feature type="domain" description="Rieske" evidence="7">
    <location>
        <begin position="9"/>
        <end position="104"/>
    </location>
</feature>
<evidence type="ECO:0000313" key="8">
    <source>
        <dbReference type="EMBL" id="GAA4236200.1"/>
    </source>
</evidence>
<accession>A0ABP8C9Q7</accession>
<evidence type="ECO:0000256" key="6">
    <source>
        <dbReference type="ARBA" id="ARBA00038001"/>
    </source>
</evidence>
<comment type="similarity">
    <text evidence="6">Belongs to the bacterial ring-hydroxylating dioxygenase ferredoxin component family.</text>
</comment>
<reference evidence="9" key="1">
    <citation type="journal article" date="2019" name="Int. J. Syst. Evol. Microbiol.">
        <title>The Global Catalogue of Microorganisms (GCM) 10K type strain sequencing project: providing services to taxonomists for standard genome sequencing and annotation.</title>
        <authorList>
            <consortium name="The Broad Institute Genomics Platform"/>
            <consortium name="The Broad Institute Genome Sequencing Center for Infectious Disease"/>
            <person name="Wu L."/>
            <person name="Ma J."/>
        </authorList>
    </citation>
    <scope>NUCLEOTIDE SEQUENCE [LARGE SCALE GENOMIC DNA]</scope>
    <source>
        <strain evidence="9">JCM 17440</strain>
    </source>
</reference>
<proteinExistence type="inferred from homology"/>
<dbReference type="RefSeq" id="WP_344899759.1">
    <property type="nucleotide sequence ID" value="NZ_BAABAS010000015.1"/>
</dbReference>
<dbReference type="InterPro" id="IPR036922">
    <property type="entry name" value="Rieske_2Fe-2S_sf"/>
</dbReference>
<dbReference type="InterPro" id="IPR017941">
    <property type="entry name" value="Rieske_2Fe-2S"/>
</dbReference>
<sequence length="112" mass="11869">MTSPDGDGTVVARSEEIADGEMLGVHVDGRSIAIYRSEGRLYATGNICTHGQALLTDGWLEDGVIECPLHGGRFDIGSGACLGPPVDEPLATYPVSERDGEIRVSTRTEARP</sequence>
<evidence type="ECO:0000256" key="5">
    <source>
        <dbReference type="ARBA" id="ARBA00034078"/>
    </source>
</evidence>
<dbReference type="SUPFAM" id="SSF50022">
    <property type="entry name" value="ISP domain"/>
    <property type="match status" value="1"/>
</dbReference>
<dbReference type="Pfam" id="PF00355">
    <property type="entry name" value="Rieske"/>
    <property type="match status" value="1"/>
</dbReference>
<dbReference type="PROSITE" id="PS51296">
    <property type="entry name" value="RIESKE"/>
    <property type="match status" value="1"/>
</dbReference>
<keyword evidence="9" id="KW-1185">Reference proteome</keyword>
<dbReference type="EMBL" id="BAABAS010000015">
    <property type="protein sequence ID" value="GAA4236200.1"/>
    <property type="molecule type" value="Genomic_DNA"/>
</dbReference>
<dbReference type="CDD" id="cd03528">
    <property type="entry name" value="Rieske_RO_ferredoxin"/>
    <property type="match status" value="1"/>
</dbReference>
<evidence type="ECO:0000256" key="1">
    <source>
        <dbReference type="ARBA" id="ARBA00022714"/>
    </source>
</evidence>
<evidence type="ECO:0000313" key="9">
    <source>
        <dbReference type="Proteomes" id="UP001501710"/>
    </source>
</evidence>
<evidence type="ECO:0000259" key="7">
    <source>
        <dbReference type="PROSITE" id="PS51296"/>
    </source>
</evidence>
<dbReference type="PANTHER" id="PTHR21496">
    <property type="entry name" value="FERREDOXIN-RELATED"/>
    <property type="match status" value="1"/>
</dbReference>
<dbReference type="Proteomes" id="UP001501710">
    <property type="component" value="Unassembled WGS sequence"/>
</dbReference>
<comment type="cofactor">
    <cofactor evidence="5">
        <name>[2Fe-2S] cluster</name>
        <dbReference type="ChEBI" id="CHEBI:190135"/>
    </cofactor>
</comment>
<evidence type="ECO:0000256" key="4">
    <source>
        <dbReference type="ARBA" id="ARBA00023014"/>
    </source>
</evidence>
<dbReference type="Gene3D" id="2.102.10.10">
    <property type="entry name" value="Rieske [2Fe-2S] iron-sulphur domain"/>
    <property type="match status" value="1"/>
</dbReference>
<organism evidence="8 9">
    <name type="scientific">Actinomadura meridiana</name>
    <dbReference type="NCBI Taxonomy" id="559626"/>
    <lineage>
        <taxon>Bacteria</taxon>
        <taxon>Bacillati</taxon>
        <taxon>Actinomycetota</taxon>
        <taxon>Actinomycetes</taxon>
        <taxon>Streptosporangiales</taxon>
        <taxon>Thermomonosporaceae</taxon>
        <taxon>Actinomadura</taxon>
    </lineage>
</organism>
<keyword evidence="3" id="KW-0408">Iron</keyword>
<keyword evidence="2" id="KW-0479">Metal-binding</keyword>